<evidence type="ECO:0000313" key="7">
    <source>
        <dbReference type="EMBL" id="KAL3846065.1"/>
    </source>
</evidence>
<dbReference type="PANTHER" id="PTHR31415:SF20">
    <property type="entry name" value="NDR1_HIN1-LIKE PROTEIN 26"/>
    <property type="match status" value="1"/>
</dbReference>
<reference evidence="7 8" key="1">
    <citation type="submission" date="2024-12" db="EMBL/GenBank/DDBJ databases">
        <title>The unique morphological basis and parallel evolutionary history of personate flowers in Penstemon.</title>
        <authorList>
            <person name="Depatie T.H."/>
            <person name="Wessinger C.A."/>
        </authorList>
    </citation>
    <scope>NUCLEOTIDE SEQUENCE [LARGE SCALE GENOMIC DNA]</scope>
    <source>
        <strain evidence="7">WTNN_2</strain>
        <tissue evidence="7">Leaf</tissue>
    </source>
</reference>
<gene>
    <name evidence="7" type="ORF">ACJIZ3_003468</name>
</gene>
<dbReference type="InterPro" id="IPR044839">
    <property type="entry name" value="NDR1-like"/>
</dbReference>
<comment type="caution">
    <text evidence="7">The sequence shown here is derived from an EMBL/GenBank/DDBJ whole genome shotgun (WGS) entry which is preliminary data.</text>
</comment>
<evidence type="ECO:0000256" key="2">
    <source>
        <dbReference type="ARBA" id="ARBA00022692"/>
    </source>
</evidence>
<keyword evidence="8" id="KW-1185">Reference proteome</keyword>
<organism evidence="7 8">
    <name type="scientific">Penstemon smallii</name>
    <dbReference type="NCBI Taxonomy" id="265156"/>
    <lineage>
        <taxon>Eukaryota</taxon>
        <taxon>Viridiplantae</taxon>
        <taxon>Streptophyta</taxon>
        <taxon>Embryophyta</taxon>
        <taxon>Tracheophyta</taxon>
        <taxon>Spermatophyta</taxon>
        <taxon>Magnoliopsida</taxon>
        <taxon>eudicotyledons</taxon>
        <taxon>Gunneridae</taxon>
        <taxon>Pentapetalae</taxon>
        <taxon>asterids</taxon>
        <taxon>lamiids</taxon>
        <taxon>Lamiales</taxon>
        <taxon>Plantaginaceae</taxon>
        <taxon>Cheloneae</taxon>
        <taxon>Penstemon</taxon>
    </lineage>
</organism>
<dbReference type="GO" id="GO:0016020">
    <property type="term" value="C:membrane"/>
    <property type="evidence" value="ECO:0007669"/>
    <property type="project" value="UniProtKB-SubCell"/>
</dbReference>
<evidence type="ECO:0000256" key="3">
    <source>
        <dbReference type="ARBA" id="ARBA00022989"/>
    </source>
</evidence>
<feature type="domain" description="Late embryogenesis abundant protein LEA-2 subgroup" evidence="6">
    <location>
        <begin position="82"/>
        <end position="180"/>
    </location>
</feature>
<dbReference type="Proteomes" id="UP001634393">
    <property type="component" value="Unassembled WGS sequence"/>
</dbReference>
<protein>
    <recommendedName>
        <fullName evidence="6">Late embryogenesis abundant protein LEA-2 subgroup domain-containing protein</fullName>
    </recommendedName>
</protein>
<keyword evidence="3 5" id="KW-1133">Transmembrane helix</keyword>
<evidence type="ECO:0000256" key="5">
    <source>
        <dbReference type="SAM" id="Phobius"/>
    </source>
</evidence>
<proteinExistence type="predicted"/>
<dbReference type="Pfam" id="PF03168">
    <property type="entry name" value="LEA_2"/>
    <property type="match status" value="1"/>
</dbReference>
<evidence type="ECO:0000256" key="1">
    <source>
        <dbReference type="ARBA" id="ARBA00004167"/>
    </source>
</evidence>
<keyword evidence="2 5" id="KW-0812">Transmembrane</keyword>
<evidence type="ECO:0000256" key="4">
    <source>
        <dbReference type="ARBA" id="ARBA00023136"/>
    </source>
</evidence>
<dbReference type="EMBL" id="JBJXBP010000002">
    <property type="protein sequence ID" value="KAL3846065.1"/>
    <property type="molecule type" value="Genomic_DNA"/>
</dbReference>
<accession>A0ABD3U9Q6</accession>
<evidence type="ECO:0000313" key="8">
    <source>
        <dbReference type="Proteomes" id="UP001634393"/>
    </source>
</evidence>
<dbReference type="PANTHER" id="PTHR31415">
    <property type="entry name" value="OS05G0367900 PROTEIN"/>
    <property type="match status" value="1"/>
</dbReference>
<name>A0ABD3U9Q6_9LAMI</name>
<evidence type="ECO:0000259" key="6">
    <source>
        <dbReference type="Pfam" id="PF03168"/>
    </source>
</evidence>
<keyword evidence="4 5" id="KW-0472">Membrane</keyword>
<feature type="transmembrane region" description="Helical" evidence="5">
    <location>
        <begin position="27"/>
        <end position="49"/>
    </location>
</feature>
<sequence>MSIIHEVSPKHCANKKAINFPKLNGKFFYYLSTFFLAILSLIFLVWLILHPTKPQFSLQNAEINVFNLLGPYLLNSSIVVTLQSNNPNKKVGIYYDQLLLYASYGGQRITTETSIPPFYEEHEEKNLLSASLVGNLQPVDPSFAYEFYNDQRTGSLVVNFKVMGRLRWKVGTWVSGSYRFLVNCVTSMPFGPTGSPPFSLKQGTQCSTSI</sequence>
<comment type="subcellular location">
    <subcellularLocation>
        <location evidence="1">Membrane</location>
        <topology evidence="1">Single-pass membrane protein</topology>
    </subcellularLocation>
</comment>
<dbReference type="AlphaFoldDB" id="A0ABD3U9Q6"/>
<dbReference type="InterPro" id="IPR004864">
    <property type="entry name" value="LEA_2"/>
</dbReference>